<reference evidence="1" key="1">
    <citation type="journal article" date="2021" name="PeerJ">
        <title>Extensive microbial diversity within the chicken gut microbiome revealed by metagenomics and culture.</title>
        <authorList>
            <person name="Gilroy R."/>
            <person name="Ravi A."/>
            <person name="Getino M."/>
            <person name="Pursley I."/>
            <person name="Horton D.L."/>
            <person name="Alikhan N.F."/>
            <person name="Baker D."/>
            <person name="Gharbi K."/>
            <person name="Hall N."/>
            <person name="Watson M."/>
            <person name="Adriaenssens E.M."/>
            <person name="Foster-Nyarko E."/>
            <person name="Jarju S."/>
            <person name="Secka A."/>
            <person name="Antonio M."/>
            <person name="Oren A."/>
            <person name="Chaudhuri R.R."/>
            <person name="La Ragione R."/>
            <person name="Hildebrand F."/>
            <person name="Pallen M.J."/>
        </authorList>
    </citation>
    <scope>NUCLEOTIDE SEQUENCE</scope>
    <source>
        <strain evidence="1">ChiHcolR34-3080</strain>
    </source>
</reference>
<dbReference type="InterPro" id="IPR004386">
    <property type="entry name" value="Toxin_YafQ-like"/>
</dbReference>
<name>A0A9D1QBG5_9FIRM</name>
<gene>
    <name evidence="1" type="ORF">H9890_09150</name>
</gene>
<dbReference type="Proteomes" id="UP000823933">
    <property type="component" value="Unassembled WGS sequence"/>
</dbReference>
<comment type="caution">
    <text evidence="1">The sequence shown here is derived from an EMBL/GenBank/DDBJ whole genome shotgun (WGS) entry which is preliminary data.</text>
</comment>
<dbReference type="AlphaFoldDB" id="A0A9D1QBG5"/>
<protein>
    <submittedName>
        <fullName evidence="1">Type II toxin-antitoxin system YafQ family toxin</fullName>
    </submittedName>
</protein>
<dbReference type="InterPro" id="IPR035093">
    <property type="entry name" value="RelE/ParE_toxin_dom_sf"/>
</dbReference>
<reference evidence="1" key="2">
    <citation type="submission" date="2021-04" db="EMBL/GenBank/DDBJ databases">
        <authorList>
            <person name="Gilroy R."/>
        </authorList>
    </citation>
    <scope>NUCLEOTIDE SEQUENCE</scope>
    <source>
        <strain evidence="1">ChiHcolR34-3080</strain>
    </source>
</reference>
<sequence length="88" mass="10208">MAFQLTLTPRFEKNFKALTAQEKKQVQNKLRLLAENPLHPSLRVKRIQGSAGLFECSVNMDIRIIWRLEGDVLILLLDIGHHDILKKF</sequence>
<dbReference type="Gene3D" id="3.30.2310.20">
    <property type="entry name" value="RelE-like"/>
    <property type="match status" value="1"/>
</dbReference>
<dbReference type="Pfam" id="PF15738">
    <property type="entry name" value="YafQ_toxin"/>
    <property type="match status" value="1"/>
</dbReference>
<dbReference type="EMBL" id="DXHQ01000104">
    <property type="protein sequence ID" value="HIW09549.1"/>
    <property type="molecule type" value="Genomic_DNA"/>
</dbReference>
<proteinExistence type="predicted"/>
<evidence type="ECO:0000313" key="2">
    <source>
        <dbReference type="Proteomes" id="UP000823933"/>
    </source>
</evidence>
<organism evidence="1 2">
    <name type="scientific">Candidatus Faecalibacterium intestinigallinarum</name>
    <dbReference type="NCBI Taxonomy" id="2838581"/>
    <lineage>
        <taxon>Bacteria</taxon>
        <taxon>Bacillati</taxon>
        <taxon>Bacillota</taxon>
        <taxon>Clostridia</taxon>
        <taxon>Eubacteriales</taxon>
        <taxon>Oscillospiraceae</taxon>
        <taxon>Faecalibacterium</taxon>
    </lineage>
</organism>
<accession>A0A9D1QBG5</accession>
<evidence type="ECO:0000313" key="1">
    <source>
        <dbReference type="EMBL" id="HIW09549.1"/>
    </source>
</evidence>
<dbReference type="SUPFAM" id="SSF143011">
    <property type="entry name" value="RelE-like"/>
    <property type="match status" value="1"/>
</dbReference>